<evidence type="ECO:0000313" key="4">
    <source>
        <dbReference type="Proteomes" id="UP001157126"/>
    </source>
</evidence>
<protein>
    <recommendedName>
        <fullName evidence="5">Sortase family protein</fullName>
    </recommendedName>
</protein>
<keyword evidence="1" id="KW-0378">Hydrolase</keyword>
<reference evidence="4" key="1">
    <citation type="journal article" date="2019" name="Int. J. Syst. Evol. Microbiol.">
        <title>The Global Catalogue of Microorganisms (GCM) 10K type strain sequencing project: providing services to taxonomists for standard genome sequencing and annotation.</title>
        <authorList>
            <consortium name="The Broad Institute Genomics Platform"/>
            <consortium name="The Broad Institute Genome Sequencing Center for Infectious Disease"/>
            <person name="Wu L."/>
            <person name="Ma J."/>
        </authorList>
    </citation>
    <scope>NUCLEOTIDE SEQUENCE [LARGE SCALE GENOMIC DNA]</scope>
    <source>
        <strain evidence="4">NBRC 113072</strain>
    </source>
</reference>
<keyword evidence="2" id="KW-0472">Membrane</keyword>
<gene>
    <name evidence="3" type="ORF">GCM10025883_10220</name>
</gene>
<dbReference type="CDD" id="cd05829">
    <property type="entry name" value="Sortase_F"/>
    <property type="match status" value="1"/>
</dbReference>
<dbReference type="SUPFAM" id="SSF63817">
    <property type="entry name" value="Sortase"/>
    <property type="match status" value="1"/>
</dbReference>
<feature type="transmembrane region" description="Helical" evidence="2">
    <location>
        <begin position="12"/>
        <end position="33"/>
    </location>
</feature>
<dbReference type="Pfam" id="PF04203">
    <property type="entry name" value="Sortase"/>
    <property type="match status" value="1"/>
</dbReference>
<dbReference type="InterPro" id="IPR005754">
    <property type="entry name" value="Sortase"/>
</dbReference>
<comment type="caution">
    <text evidence="3">The sequence shown here is derived from an EMBL/GenBank/DDBJ whole genome shotgun (WGS) entry which is preliminary data.</text>
</comment>
<evidence type="ECO:0000256" key="2">
    <source>
        <dbReference type="SAM" id="Phobius"/>
    </source>
</evidence>
<sequence>MPAPRPVTARSVLRAVFGVGVAAGLGLAGWGLVPPPAAPVPTTTFDHRAAETVAIGSSTSTSDPTPDPVVLEPARLRIPALGVDAAVRAESVTATGELVVPGDPAVLGSWTAGETGEASAAPDGVLVIAGHVDMRGDLGALHDLAEVSPGTQIDLVGAGGGVEHWRVDALEVRGKDDLPDFSATGPRRLAVVTCGGPVVDTATGRGYRDNVIAWATPAR</sequence>
<keyword evidence="4" id="KW-1185">Reference proteome</keyword>
<evidence type="ECO:0000313" key="3">
    <source>
        <dbReference type="EMBL" id="GMA38977.1"/>
    </source>
</evidence>
<dbReference type="Gene3D" id="2.40.260.10">
    <property type="entry name" value="Sortase"/>
    <property type="match status" value="1"/>
</dbReference>
<evidence type="ECO:0008006" key="5">
    <source>
        <dbReference type="Google" id="ProtNLM"/>
    </source>
</evidence>
<dbReference type="InterPro" id="IPR042001">
    <property type="entry name" value="Sortase_F"/>
</dbReference>
<accession>A0ABQ6IQH3</accession>
<name>A0ABQ6IQH3_9MICO</name>
<dbReference type="EMBL" id="BSUO01000001">
    <property type="protein sequence ID" value="GMA38977.1"/>
    <property type="molecule type" value="Genomic_DNA"/>
</dbReference>
<dbReference type="Proteomes" id="UP001157126">
    <property type="component" value="Unassembled WGS sequence"/>
</dbReference>
<evidence type="ECO:0000256" key="1">
    <source>
        <dbReference type="ARBA" id="ARBA00022801"/>
    </source>
</evidence>
<keyword evidence="2" id="KW-1133">Transmembrane helix</keyword>
<dbReference type="RefSeq" id="WP_284302991.1">
    <property type="nucleotide sequence ID" value="NZ_BSUO01000001.1"/>
</dbReference>
<keyword evidence="2" id="KW-0812">Transmembrane</keyword>
<dbReference type="InterPro" id="IPR023365">
    <property type="entry name" value="Sortase_dom-sf"/>
</dbReference>
<organism evidence="3 4">
    <name type="scientific">Mobilicoccus caccae</name>
    <dbReference type="NCBI Taxonomy" id="1859295"/>
    <lineage>
        <taxon>Bacteria</taxon>
        <taxon>Bacillati</taxon>
        <taxon>Actinomycetota</taxon>
        <taxon>Actinomycetes</taxon>
        <taxon>Micrococcales</taxon>
        <taxon>Dermatophilaceae</taxon>
        <taxon>Mobilicoccus</taxon>
    </lineage>
</organism>
<proteinExistence type="predicted"/>